<accession>A0A7L7KQV8</accession>
<evidence type="ECO:0000313" key="2">
    <source>
        <dbReference type="EMBL" id="QMS84819.1"/>
    </source>
</evidence>
<keyword evidence="3" id="KW-1185">Reference proteome</keyword>
<organism evidence="2 3">
    <name type="scientific">Candidatus Xianfuyuplasma coldseepsis</name>
    <dbReference type="NCBI Taxonomy" id="2782163"/>
    <lineage>
        <taxon>Bacteria</taxon>
        <taxon>Bacillati</taxon>
        <taxon>Mycoplasmatota</taxon>
        <taxon>Mollicutes</taxon>
        <taxon>Candidatus Izemoplasmatales</taxon>
        <taxon>Candidatus Izemoplasmataceae</taxon>
        <taxon>Candidatus Xianfuyuplasma</taxon>
    </lineage>
</organism>
<keyword evidence="1" id="KW-0472">Membrane</keyword>
<evidence type="ECO:0000256" key="1">
    <source>
        <dbReference type="SAM" id="Phobius"/>
    </source>
</evidence>
<name>A0A7L7KQV8_9MOLU</name>
<dbReference type="KEGG" id="xcl:G4Z02_03305"/>
<proteinExistence type="predicted"/>
<feature type="transmembrane region" description="Helical" evidence="1">
    <location>
        <begin position="36"/>
        <end position="57"/>
    </location>
</feature>
<gene>
    <name evidence="2" type="ORF">G4Z02_03305</name>
</gene>
<dbReference type="EMBL" id="CP048914">
    <property type="protein sequence ID" value="QMS84819.1"/>
    <property type="molecule type" value="Genomic_DNA"/>
</dbReference>
<dbReference type="RefSeq" id="WP_258878440.1">
    <property type="nucleotide sequence ID" value="NZ_CP048914.1"/>
</dbReference>
<dbReference type="AlphaFoldDB" id="A0A7L7KQV8"/>
<feature type="transmembrane region" description="Helical" evidence="1">
    <location>
        <begin position="12"/>
        <end position="30"/>
    </location>
</feature>
<sequence>MKTLLPKIIVDILLFQVLFWIILIVFEAINQESMPLWIVILLIINALCYVLAAFIVIQGNPLLEYGVAVFIGINIVMTLFDQIGTIDLVILFVNVITLGLLVWMFVIERRPDE</sequence>
<keyword evidence="1" id="KW-0812">Transmembrane</keyword>
<feature type="transmembrane region" description="Helical" evidence="1">
    <location>
        <begin position="86"/>
        <end position="107"/>
    </location>
</feature>
<feature type="transmembrane region" description="Helical" evidence="1">
    <location>
        <begin position="62"/>
        <end position="80"/>
    </location>
</feature>
<protein>
    <submittedName>
        <fullName evidence="2">Uncharacterized protein</fullName>
    </submittedName>
</protein>
<reference evidence="2 3" key="1">
    <citation type="submission" date="2020-02" db="EMBL/GenBank/DDBJ databases">
        <authorList>
            <person name="Zheng R.K."/>
            <person name="Sun C.M."/>
        </authorList>
    </citation>
    <scope>NUCLEOTIDE SEQUENCE [LARGE SCALE GENOMIC DNA]</scope>
    <source>
        <strain evidence="3">zrk13</strain>
    </source>
</reference>
<keyword evidence="1" id="KW-1133">Transmembrane helix</keyword>
<evidence type="ECO:0000313" key="3">
    <source>
        <dbReference type="Proteomes" id="UP000514720"/>
    </source>
</evidence>
<dbReference type="Proteomes" id="UP000514720">
    <property type="component" value="Chromosome"/>
</dbReference>